<evidence type="ECO:0000313" key="2">
    <source>
        <dbReference type="EMBL" id="OMJ86757.1"/>
    </source>
</evidence>
<proteinExistence type="predicted"/>
<accession>A0A1R2CCM5</accession>
<evidence type="ECO:0000313" key="3">
    <source>
        <dbReference type="Proteomes" id="UP000187209"/>
    </source>
</evidence>
<reference evidence="2 3" key="1">
    <citation type="submission" date="2016-11" db="EMBL/GenBank/DDBJ databases">
        <title>The macronuclear genome of Stentor coeruleus: a giant cell with tiny introns.</title>
        <authorList>
            <person name="Slabodnick M."/>
            <person name="Ruby J.G."/>
            <person name="Reiff S.B."/>
            <person name="Swart E.C."/>
            <person name="Gosai S."/>
            <person name="Prabakaran S."/>
            <person name="Witkowska E."/>
            <person name="Larue G.E."/>
            <person name="Fisher S."/>
            <person name="Freeman R.M."/>
            <person name="Gunawardena J."/>
            <person name="Chu W."/>
            <person name="Stover N.A."/>
            <person name="Gregory B.D."/>
            <person name="Nowacki M."/>
            <person name="Derisi J."/>
            <person name="Roy S.W."/>
            <person name="Marshall W.F."/>
            <person name="Sood P."/>
        </authorList>
    </citation>
    <scope>NUCLEOTIDE SEQUENCE [LARGE SCALE GENOMIC DNA]</scope>
    <source>
        <strain evidence="2">WM001</strain>
    </source>
</reference>
<dbReference type="PANTHER" id="PTHR13230:SF5">
    <property type="entry name" value="GENERAL TRANSCRIPTION FACTOR 3C POLYPEPTIDE 5"/>
    <property type="match status" value="1"/>
</dbReference>
<dbReference type="GO" id="GO:0001003">
    <property type="term" value="F:RNA polymerase III type 2 promoter sequence-specific DNA binding"/>
    <property type="evidence" value="ECO:0007669"/>
    <property type="project" value="TreeGrafter"/>
</dbReference>
<dbReference type="GO" id="GO:0000127">
    <property type="term" value="C:transcription factor TFIIIC complex"/>
    <property type="evidence" value="ECO:0007669"/>
    <property type="project" value="InterPro"/>
</dbReference>
<dbReference type="Proteomes" id="UP000187209">
    <property type="component" value="Unassembled WGS sequence"/>
</dbReference>
<keyword evidence="3" id="KW-1185">Reference proteome</keyword>
<evidence type="ECO:0000259" key="1">
    <source>
        <dbReference type="Pfam" id="PF09734"/>
    </source>
</evidence>
<dbReference type="OrthoDB" id="5598268at2759"/>
<feature type="domain" description="Transcription factor IIIC subunit 5 HTH" evidence="1">
    <location>
        <begin position="76"/>
        <end position="182"/>
    </location>
</feature>
<sequence>MHAGPSDIGLEDIKNICDFSFDIPENDDEILKNFQSTSNYKHFLVPASFTKHKLIDVQPFPYNPFSIPKSEEIEIESKAIKSISIPFEETKIPHTPLCKQVTKTVYFDMIKNYFNERPIWLKNVLIQSLPEGHNISKNHLKHLLAFFTYSYESGPWRNTYVRLEYDPKSDPQSLIYQVIDFRTKEDIFNTKGPYDYTFTTLPRQQGQLYQLCDIESDKIKQILLNTESIGPDCTVRYK</sequence>
<name>A0A1R2CCM5_9CILI</name>
<dbReference type="GO" id="GO:0006384">
    <property type="term" value="P:transcription initiation at RNA polymerase III promoter"/>
    <property type="evidence" value="ECO:0007669"/>
    <property type="project" value="InterPro"/>
</dbReference>
<organism evidence="2 3">
    <name type="scientific">Stentor coeruleus</name>
    <dbReference type="NCBI Taxonomy" id="5963"/>
    <lineage>
        <taxon>Eukaryota</taxon>
        <taxon>Sar</taxon>
        <taxon>Alveolata</taxon>
        <taxon>Ciliophora</taxon>
        <taxon>Postciliodesmatophora</taxon>
        <taxon>Heterotrichea</taxon>
        <taxon>Heterotrichida</taxon>
        <taxon>Stentoridae</taxon>
        <taxon>Stentor</taxon>
    </lineage>
</organism>
<dbReference type="EMBL" id="MPUH01000196">
    <property type="protein sequence ID" value="OMJ86757.1"/>
    <property type="molecule type" value="Genomic_DNA"/>
</dbReference>
<dbReference type="GO" id="GO:0001002">
    <property type="term" value="F:RNA polymerase III type 1 promoter sequence-specific DNA binding"/>
    <property type="evidence" value="ECO:0007669"/>
    <property type="project" value="TreeGrafter"/>
</dbReference>
<dbReference type="InterPro" id="IPR019136">
    <property type="entry name" value="TF_IIIC_su-5_HTH"/>
</dbReference>
<dbReference type="AlphaFoldDB" id="A0A1R2CCM5"/>
<dbReference type="InterPro" id="IPR040454">
    <property type="entry name" value="TF_IIIC_Tfc1/Sfc1"/>
</dbReference>
<comment type="caution">
    <text evidence="2">The sequence shown here is derived from an EMBL/GenBank/DDBJ whole genome shotgun (WGS) entry which is preliminary data.</text>
</comment>
<dbReference type="Pfam" id="PF09734">
    <property type="entry name" value="Tau95"/>
    <property type="match status" value="1"/>
</dbReference>
<protein>
    <recommendedName>
        <fullName evidence="1">Transcription factor IIIC subunit 5 HTH domain-containing protein</fullName>
    </recommendedName>
</protein>
<dbReference type="PANTHER" id="PTHR13230">
    <property type="entry name" value="GENERAL TRANSCRIPTION FACTOR IIIC, POLYPEPTIDE 5"/>
    <property type="match status" value="1"/>
</dbReference>
<gene>
    <name evidence="2" type="ORF">SteCoe_11694</name>
</gene>